<feature type="transmembrane region" description="Helical" evidence="1">
    <location>
        <begin position="59"/>
        <end position="83"/>
    </location>
</feature>
<keyword evidence="1" id="KW-1133">Transmembrane helix</keyword>
<reference evidence="2 3" key="1">
    <citation type="submission" date="2022-07" db="EMBL/GenBank/DDBJ databases">
        <title>Genome-wide signatures of adaptation to extreme environments.</title>
        <authorList>
            <person name="Cho C.H."/>
            <person name="Yoon H.S."/>
        </authorList>
    </citation>
    <scope>NUCLEOTIDE SEQUENCE [LARGE SCALE GENOMIC DNA]</scope>
    <source>
        <strain evidence="2 3">108.79 E11</strain>
    </source>
</reference>
<dbReference type="AlphaFoldDB" id="A0AAV9I4R1"/>
<organism evidence="2 3">
    <name type="scientific">Galdieria yellowstonensis</name>
    <dbReference type="NCBI Taxonomy" id="3028027"/>
    <lineage>
        <taxon>Eukaryota</taxon>
        <taxon>Rhodophyta</taxon>
        <taxon>Bangiophyceae</taxon>
        <taxon>Galdieriales</taxon>
        <taxon>Galdieriaceae</taxon>
        <taxon>Galdieria</taxon>
    </lineage>
</organism>
<dbReference type="EMBL" id="JANCYU010000015">
    <property type="protein sequence ID" value="KAK4523465.1"/>
    <property type="molecule type" value="Genomic_DNA"/>
</dbReference>
<accession>A0AAV9I4R1</accession>
<comment type="caution">
    <text evidence="2">The sequence shown here is derived from an EMBL/GenBank/DDBJ whole genome shotgun (WGS) entry which is preliminary data.</text>
</comment>
<keyword evidence="1" id="KW-0472">Membrane</keyword>
<dbReference type="Proteomes" id="UP001300502">
    <property type="component" value="Unassembled WGS sequence"/>
</dbReference>
<sequence>MLLLTAIFSNYVFAWETCCTVCNGQLMCNGQACSGLFQEMFPAGPGSCNFQWTCQTSTWRIVVFVICLIIGIGGFLICMYTGFRWLSYRKLTRTGNSLGQQGTPFVVGAASAPPRPYIQSYPRSYFYPTKVLYEPSAPPRCA</sequence>
<name>A0AAV9I4R1_9RHOD</name>
<protein>
    <submittedName>
        <fullName evidence="2">Uncharacterized protein</fullName>
    </submittedName>
</protein>
<keyword evidence="1" id="KW-0812">Transmembrane</keyword>
<evidence type="ECO:0000256" key="1">
    <source>
        <dbReference type="SAM" id="Phobius"/>
    </source>
</evidence>
<evidence type="ECO:0000313" key="3">
    <source>
        <dbReference type="Proteomes" id="UP001300502"/>
    </source>
</evidence>
<proteinExistence type="predicted"/>
<evidence type="ECO:0000313" key="2">
    <source>
        <dbReference type="EMBL" id="KAK4523465.1"/>
    </source>
</evidence>
<keyword evidence="3" id="KW-1185">Reference proteome</keyword>
<gene>
    <name evidence="2" type="ORF">GAYE_PCTG60G1361</name>
</gene>